<feature type="region of interest" description="Disordered" evidence="1">
    <location>
        <begin position="1"/>
        <end position="51"/>
    </location>
</feature>
<proteinExistence type="predicted"/>
<accession>A0A7I8K519</accession>
<evidence type="ECO:0000256" key="1">
    <source>
        <dbReference type="SAM" id="MobiDB-lite"/>
    </source>
</evidence>
<name>A0A7I8K519_SPIIN</name>
<organism evidence="3 4">
    <name type="scientific">Spirodela intermedia</name>
    <name type="common">Intermediate duckweed</name>
    <dbReference type="NCBI Taxonomy" id="51605"/>
    <lineage>
        <taxon>Eukaryota</taxon>
        <taxon>Viridiplantae</taxon>
        <taxon>Streptophyta</taxon>
        <taxon>Embryophyta</taxon>
        <taxon>Tracheophyta</taxon>
        <taxon>Spermatophyta</taxon>
        <taxon>Magnoliopsida</taxon>
        <taxon>Liliopsida</taxon>
        <taxon>Araceae</taxon>
        <taxon>Lemnoideae</taxon>
        <taxon>Spirodela</taxon>
    </lineage>
</organism>
<dbReference type="Proteomes" id="UP000663760">
    <property type="component" value="Chromosome 2"/>
</dbReference>
<feature type="domain" description="Retroviral polymerase SH3-like" evidence="2">
    <location>
        <begin position="219"/>
        <end position="262"/>
    </location>
</feature>
<gene>
    <name evidence="3" type="ORF">SI8410_02002675</name>
</gene>
<evidence type="ECO:0000313" key="3">
    <source>
        <dbReference type="EMBL" id="CAA7391348.1"/>
    </source>
</evidence>
<dbReference type="EMBL" id="LR746265">
    <property type="protein sequence ID" value="CAA7391348.1"/>
    <property type="molecule type" value="Genomic_DNA"/>
</dbReference>
<dbReference type="Pfam" id="PF25597">
    <property type="entry name" value="SH3_retrovirus"/>
    <property type="match status" value="1"/>
</dbReference>
<evidence type="ECO:0000259" key="2">
    <source>
        <dbReference type="Pfam" id="PF25597"/>
    </source>
</evidence>
<dbReference type="AlphaFoldDB" id="A0A7I8K519"/>
<dbReference type="InterPro" id="IPR057670">
    <property type="entry name" value="SH3_retrovirus"/>
</dbReference>
<protein>
    <recommendedName>
        <fullName evidence="2">Retroviral polymerase SH3-like domain-containing protein</fullName>
    </recommendedName>
</protein>
<feature type="compositionally biased region" description="Low complexity" evidence="1">
    <location>
        <begin position="10"/>
        <end position="23"/>
    </location>
</feature>
<keyword evidence="4" id="KW-1185">Reference proteome</keyword>
<sequence>MSEQEDDLVSFSSLSTYQSPSPSCMAMKGQASPRSRLERHPPTGPTSERQWADRTWYPSIDRRGGKNPPKGLRWNVIPCFYRHWAVIDDCKVCTLKGKDTSVLKKEDSKVSFIKGDPKINLKAHLFCTYCWKNCHTRETCWKIHGKPLNYGKLHLANAQNEDGVEPMIQGGASQDGSTSSRPSEIGKLREEIEQLSSMISSTSFAHTMLHTSINLCGLSKFAPRVVKAIFVGYSNTKKGYKFYDPRYQKIIVTINVTFDESISSYDIFVPKKHDLHIEILKGNEAPEMN</sequence>
<evidence type="ECO:0000313" key="4">
    <source>
        <dbReference type="Proteomes" id="UP000663760"/>
    </source>
</evidence>
<dbReference type="OrthoDB" id="787177at2759"/>
<reference evidence="3" key="1">
    <citation type="submission" date="2020-02" db="EMBL/GenBank/DDBJ databases">
        <authorList>
            <person name="Scholz U."/>
            <person name="Mascher M."/>
            <person name="Fiebig A."/>
        </authorList>
    </citation>
    <scope>NUCLEOTIDE SEQUENCE</scope>
</reference>